<dbReference type="PANTHER" id="PTHR11085">
    <property type="entry name" value="NAD-DEPENDENT PROTEIN DEACYLASE SIRTUIN-5, MITOCHONDRIAL-RELATED"/>
    <property type="match status" value="1"/>
</dbReference>
<dbReference type="GO" id="GO:0070403">
    <property type="term" value="F:NAD+ binding"/>
    <property type="evidence" value="ECO:0007669"/>
    <property type="project" value="UniProtKB-UniRule"/>
</dbReference>
<feature type="binding site" evidence="3">
    <location>
        <position position="53"/>
    </location>
    <ligand>
        <name>substrate</name>
    </ligand>
</feature>
<evidence type="ECO:0000259" key="5">
    <source>
        <dbReference type="PROSITE" id="PS50305"/>
    </source>
</evidence>
<name>A0A9D1E2Y8_9BACT</name>
<comment type="catalytic activity">
    <reaction evidence="3">
        <text>N(6)-acetyl-L-lysyl-[protein] + NAD(+) + H2O = 2''-O-acetyl-ADP-D-ribose + nicotinamide + L-lysyl-[protein]</text>
        <dbReference type="Rhea" id="RHEA:43636"/>
        <dbReference type="Rhea" id="RHEA-COMP:9752"/>
        <dbReference type="Rhea" id="RHEA-COMP:10731"/>
        <dbReference type="ChEBI" id="CHEBI:15377"/>
        <dbReference type="ChEBI" id="CHEBI:17154"/>
        <dbReference type="ChEBI" id="CHEBI:29969"/>
        <dbReference type="ChEBI" id="CHEBI:57540"/>
        <dbReference type="ChEBI" id="CHEBI:61930"/>
        <dbReference type="ChEBI" id="CHEBI:83767"/>
        <dbReference type="EC" id="2.3.1.286"/>
    </reaction>
</comment>
<dbReference type="InterPro" id="IPR027546">
    <property type="entry name" value="Sirtuin_class_III"/>
</dbReference>
<dbReference type="EMBL" id="DVHI01000100">
    <property type="protein sequence ID" value="HIR63469.1"/>
    <property type="molecule type" value="Genomic_DNA"/>
</dbReference>
<feature type="domain" description="Deacetylase sirtuin-type" evidence="5">
    <location>
        <begin position="1"/>
        <end position="228"/>
    </location>
</feature>
<keyword evidence="2 3" id="KW-0520">NAD</keyword>
<evidence type="ECO:0000313" key="6">
    <source>
        <dbReference type="EMBL" id="HIR63469.1"/>
    </source>
</evidence>
<dbReference type="EC" id="2.3.1.286" evidence="3"/>
<accession>A0A9D1E2Y8</accession>
<protein>
    <recommendedName>
        <fullName evidence="3">NAD-dependent protein deacylase</fullName>
        <ecNumber evidence="3">2.3.1.286</ecNumber>
    </recommendedName>
    <alternativeName>
        <fullName evidence="3">Regulatory protein SIR2 homolog</fullName>
    </alternativeName>
</protein>
<comment type="domain">
    <text evidence="3">2 residues (Tyr-53 and Arg-56) present in a large hydrophobic pocket are probably involved in substrate specificity. They are important for desuccinylation activity, but dispensable for deacetylation activity.</text>
</comment>
<dbReference type="PROSITE" id="PS50305">
    <property type="entry name" value="SIRTUIN"/>
    <property type="match status" value="1"/>
</dbReference>
<comment type="caution">
    <text evidence="6">The sequence shown here is derived from an EMBL/GenBank/DDBJ whole genome shotgun (WGS) entry which is preliminary data.</text>
</comment>
<dbReference type="InterPro" id="IPR003000">
    <property type="entry name" value="Sirtuin"/>
</dbReference>
<dbReference type="InterPro" id="IPR026590">
    <property type="entry name" value="Ssirtuin_cat_dom"/>
</dbReference>
<dbReference type="SUPFAM" id="SSF52467">
    <property type="entry name" value="DHS-like NAD/FAD-binding domain"/>
    <property type="match status" value="1"/>
</dbReference>
<dbReference type="Proteomes" id="UP000886744">
    <property type="component" value="Unassembled WGS sequence"/>
</dbReference>
<dbReference type="PANTHER" id="PTHR11085:SF4">
    <property type="entry name" value="NAD-DEPENDENT PROTEIN DEACYLASE"/>
    <property type="match status" value="1"/>
</dbReference>
<reference evidence="6" key="2">
    <citation type="journal article" date="2021" name="PeerJ">
        <title>Extensive microbial diversity within the chicken gut microbiome revealed by metagenomics and culture.</title>
        <authorList>
            <person name="Gilroy R."/>
            <person name="Ravi A."/>
            <person name="Getino M."/>
            <person name="Pursley I."/>
            <person name="Horton D.L."/>
            <person name="Alikhan N.F."/>
            <person name="Baker D."/>
            <person name="Gharbi K."/>
            <person name="Hall N."/>
            <person name="Watson M."/>
            <person name="Adriaenssens E.M."/>
            <person name="Foster-Nyarko E."/>
            <person name="Jarju S."/>
            <person name="Secka A."/>
            <person name="Antonio M."/>
            <person name="Oren A."/>
            <person name="Chaudhuri R.R."/>
            <person name="La Ragione R."/>
            <person name="Hildebrand F."/>
            <person name="Pallen M.J."/>
        </authorList>
    </citation>
    <scope>NUCLEOTIDE SEQUENCE</scope>
    <source>
        <strain evidence="6">ChiHjej13B12-12457</strain>
    </source>
</reference>
<gene>
    <name evidence="3" type="primary">cobB</name>
    <name evidence="6" type="ORF">IAC94_08125</name>
</gene>
<feature type="binding site" evidence="3">
    <location>
        <begin position="9"/>
        <end position="28"/>
    </location>
    <ligand>
        <name>NAD(+)</name>
        <dbReference type="ChEBI" id="CHEBI:57540"/>
    </ligand>
</feature>
<reference evidence="6" key="1">
    <citation type="submission" date="2020-10" db="EMBL/GenBank/DDBJ databases">
        <authorList>
            <person name="Gilroy R."/>
        </authorList>
    </citation>
    <scope>NUCLEOTIDE SEQUENCE</scope>
    <source>
        <strain evidence="6">ChiHjej13B12-12457</strain>
    </source>
</reference>
<comment type="catalytic activity">
    <reaction evidence="3">
        <text>N(6)-succinyl-L-lysyl-[protein] + NAD(+) + H2O = 2''-O-succinyl-ADP-D-ribose + nicotinamide + L-lysyl-[protein]</text>
        <dbReference type="Rhea" id="RHEA:47668"/>
        <dbReference type="Rhea" id="RHEA-COMP:9752"/>
        <dbReference type="Rhea" id="RHEA-COMP:11877"/>
        <dbReference type="ChEBI" id="CHEBI:15377"/>
        <dbReference type="ChEBI" id="CHEBI:17154"/>
        <dbReference type="ChEBI" id="CHEBI:29969"/>
        <dbReference type="ChEBI" id="CHEBI:57540"/>
        <dbReference type="ChEBI" id="CHEBI:87830"/>
        <dbReference type="ChEBI" id="CHEBI:87832"/>
    </reaction>
</comment>
<dbReference type="GO" id="GO:0036054">
    <property type="term" value="F:protein-malonyllysine demalonylase activity"/>
    <property type="evidence" value="ECO:0007669"/>
    <property type="project" value="InterPro"/>
</dbReference>
<comment type="similarity">
    <text evidence="3">Belongs to the sirtuin family. Class III subfamily.</text>
</comment>
<feature type="binding site" evidence="3">
    <location>
        <position position="209"/>
    </location>
    <ligand>
        <name>NAD(+)</name>
        <dbReference type="ChEBI" id="CHEBI:57540"/>
    </ligand>
</feature>
<dbReference type="HAMAP" id="MF_01121">
    <property type="entry name" value="Sirtuin_ClassIII"/>
    <property type="match status" value="1"/>
</dbReference>
<comment type="caution">
    <text evidence="3 4">Lacks conserved residue(s) required for the propagation of feature annotation.</text>
</comment>
<evidence type="ECO:0000256" key="3">
    <source>
        <dbReference type="HAMAP-Rule" id="MF_01121"/>
    </source>
</evidence>
<dbReference type="GO" id="GO:0005737">
    <property type="term" value="C:cytoplasm"/>
    <property type="evidence" value="ECO:0007669"/>
    <property type="project" value="UniProtKB-SubCell"/>
</dbReference>
<keyword evidence="1" id="KW-0808">Transferase</keyword>
<comment type="subcellular location">
    <subcellularLocation>
        <location evidence="3">Cytoplasm</location>
    </subcellularLocation>
</comment>
<evidence type="ECO:0000256" key="1">
    <source>
        <dbReference type="ARBA" id="ARBA00022679"/>
    </source>
</evidence>
<comment type="function">
    <text evidence="3">NAD-dependent lysine deacetylase and desuccinylase that specifically removes acetyl and succinyl groups on target proteins. Modulates the activities of several proteins which are inactive in their acylated form.</text>
</comment>
<proteinExistence type="inferred from homology"/>
<dbReference type="InterPro" id="IPR026591">
    <property type="entry name" value="Sirtuin_cat_small_dom_sf"/>
</dbReference>
<evidence type="ECO:0000256" key="4">
    <source>
        <dbReference type="PROSITE-ProRule" id="PRU00236"/>
    </source>
</evidence>
<evidence type="ECO:0000313" key="7">
    <source>
        <dbReference type="Proteomes" id="UP000886744"/>
    </source>
</evidence>
<dbReference type="Pfam" id="PF02146">
    <property type="entry name" value="SIR2"/>
    <property type="match status" value="1"/>
</dbReference>
<sequence length="228" mass="25628">MKKLAVLSGAGVSKESGINTFRDSDGMWEQYRVEEVASIEGWYRNPGLVLDFYNARRRDIQTRQPNEAHRIIAALEKDFDVTVITQNIDNLHERAGSSRVLHLHGEITKARGERSPKPVYDIGYSDIRLGDLDDRGEQLRPDIVWFGEAVPMIEPAAETVSECDILLVIGTSLVVYPAAGLVNYVRNGVPLYLVDPKPIHVGYKYYTQIQDVATAGMRRFLDLVPSLK</sequence>
<dbReference type="Gene3D" id="3.40.50.1220">
    <property type="entry name" value="TPP-binding domain"/>
    <property type="match status" value="1"/>
</dbReference>
<dbReference type="InterPro" id="IPR029035">
    <property type="entry name" value="DHS-like_NAD/FAD-binding_dom"/>
</dbReference>
<dbReference type="AlphaFoldDB" id="A0A9D1E2Y8"/>
<feature type="binding site" evidence="3">
    <location>
        <begin position="86"/>
        <end position="89"/>
    </location>
    <ligand>
        <name>NAD(+)</name>
        <dbReference type="ChEBI" id="CHEBI:57540"/>
    </ligand>
</feature>
<dbReference type="Gene3D" id="3.30.1600.10">
    <property type="entry name" value="SIR2/SIRT2 'Small Domain"/>
    <property type="match status" value="1"/>
</dbReference>
<dbReference type="InterPro" id="IPR050134">
    <property type="entry name" value="NAD-dep_sirtuin_deacylases"/>
</dbReference>
<feature type="binding site" evidence="3">
    <location>
        <begin position="170"/>
        <end position="172"/>
    </location>
    <ligand>
        <name>NAD(+)</name>
        <dbReference type="ChEBI" id="CHEBI:57540"/>
    </ligand>
</feature>
<feature type="active site" description="Proton acceptor" evidence="3">
    <location>
        <position position="104"/>
    </location>
</feature>
<organism evidence="6 7">
    <name type="scientific">Candidatus Coprenecus avistercoris</name>
    <dbReference type="NCBI Taxonomy" id="2840730"/>
    <lineage>
        <taxon>Bacteria</taxon>
        <taxon>Pseudomonadati</taxon>
        <taxon>Bacteroidota</taxon>
        <taxon>Bacteroidia</taxon>
        <taxon>Bacteroidales</taxon>
        <taxon>Rikenellaceae</taxon>
        <taxon>Rikenellaceae incertae sedis</taxon>
        <taxon>Candidatus Coprenecus</taxon>
    </lineage>
</organism>
<feature type="binding site" evidence="3">
    <location>
        <position position="56"/>
    </location>
    <ligand>
        <name>substrate</name>
    </ligand>
</feature>
<evidence type="ECO:0000256" key="2">
    <source>
        <dbReference type="ARBA" id="ARBA00023027"/>
    </source>
</evidence>
<dbReference type="GO" id="GO:0036055">
    <property type="term" value="F:protein-succinyllysine desuccinylase activity"/>
    <property type="evidence" value="ECO:0007669"/>
    <property type="project" value="UniProtKB-UniRule"/>
</dbReference>
<dbReference type="GO" id="GO:0017136">
    <property type="term" value="F:histone deacetylase activity, NAD-dependent"/>
    <property type="evidence" value="ECO:0007669"/>
    <property type="project" value="TreeGrafter"/>
</dbReference>
<keyword evidence="3" id="KW-0963">Cytoplasm</keyword>